<evidence type="ECO:0000259" key="2">
    <source>
        <dbReference type="Pfam" id="PF14232"/>
    </source>
</evidence>
<gene>
    <name evidence="3" type="ORF">MHIB_20960</name>
</gene>
<sequence>MVRMLVEDLFPTVPTTAAEALEIFDAAEAVDPDFMIGTWHGAELPTGHPLDGLLAASGWWGKQFVDAETVHPLLFPTRDGSALWAFNPVLAFSVLGLATKLPAMKNRAVGGRITLLAPLVRTRSPKARLRTTRYRGVDTATMIYDQAPVNDVFRRLSDDAVLGAMDLRGSAQPYFFVLYRDDSLAVA</sequence>
<proteinExistence type="predicted"/>
<protein>
    <recommendedName>
        <fullName evidence="5">DUF4334 domain-containing protein</fullName>
    </recommendedName>
</protein>
<dbReference type="AlphaFoldDB" id="A0A7I7X5W9"/>
<feature type="domain" description="DUF4334" evidence="2">
    <location>
        <begin position="125"/>
        <end position="180"/>
    </location>
</feature>
<dbReference type="InterPro" id="IPR025568">
    <property type="entry name" value="DUF4334"/>
</dbReference>
<accession>A0A7I7X5W9</accession>
<dbReference type="Gene3D" id="2.40.128.580">
    <property type="entry name" value="GXWXG domain"/>
    <property type="match status" value="1"/>
</dbReference>
<dbReference type="KEGG" id="mhib:MHIB_20960"/>
<dbReference type="Pfam" id="PF14232">
    <property type="entry name" value="DUF4334"/>
    <property type="match status" value="1"/>
</dbReference>
<dbReference type="EMBL" id="AP022609">
    <property type="protein sequence ID" value="BBZ23678.1"/>
    <property type="molecule type" value="Genomic_DNA"/>
</dbReference>
<name>A0A7I7X5W9_9MYCO</name>
<evidence type="ECO:0000313" key="3">
    <source>
        <dbReference type="EMBL" id="BBZ23678.1"/>
    </source>
</evidence>
<keyword evidence="4" id="KW-1185">Reference proteome</keyword>
<dbReference type="Proteomes" id="UP000467260">
    <property type="component" value="Chromosome"/>
</dbReference>
<dbReference type="InterPro" id="IPR025951">
    <property type="entry name" value="GXWXG_dom"/>
</dbReference>
<dbReference type="Pfam" id="PF14231">
    <property type="entry name" value="GXWXG"/>
    <property type="match status" value="1"/>
</dbReference>
<evidence type="ECO:0000313" key="4">
    <source>
        <dbReference type="Proteomes" id="UP000467260"/>
    </source>
</evidence>
<feature type="domain" description="GXWXG" evidence="1">
    <location>
        <begin position="22"/>
        <end position="80"/>
    </location>
</feature>
<evidence type="ECO:0008006" key="5">
    <source>
        <dbReference type="Google" id="ProtNLM"/>
    </source>
</evidence>
<organism evidence="3 4">
    <name type="scientific">Mycolicibacter hiberniae</name>
    <dbReference type="NCBI Taxonomy" id="29314"/>
    <lineage>
        <taxon>Bacteria</taxon>
        <taxon>Bacillati</taxon>
        <taxon>Actinomycetota</taxon>
        <taxon>Actinomycetes</taxon>
        <taxon>Mycobacteriales</taxon>
        <taxon>Mycobacteriaceae</taxon>
        <taxon>Mycolicibacter</taxon>
    </lineage>
</organism>
<reference evidence="3 4" key="1">
    <citation type="journal article" date="2019" name="Emerg. Microbes Infect.">
        <title>Comprehensive subspecies identification of 175 nontuberculous mycobacteria species based on 7547 genomic profiles.</title>
        <authorList>
            <person name="Matsumoto Y."/>
            <person name="Kinjo T."/>
            <person name="Motooka D."/>
            <person name="Nabeya D."/>
            <person name="Jung N."/>
            <person name="Uechi K."/>
            <person name="Horii T."/>
            <person name="Iida T."/>
            <person name="Fujita J."/>
            <person name="Nakamura S."/>
        </authorList>
    </citation>
    <scope>NUCLEOTIDE SEQUENCE [LARGE SCALE GENOMIC DNA]</scope>
    <source>
        <strain evidence="3 4">JCM 13571</strain>
    </source>
</reference>
<evidence type="ECO:0000259" key="1">
    <source>
        <dbReference type="Pfam" id="PF14231"/>
    </source>
</evidence>